<keyword evidence="2" id="KW-1185">Reference proteome</keyword>
<dbReference type="RefSeq" id="XP_033673403.1">
    <property type="nucleotide sequence ID" value="XM_033804196.1"/>
</dbReference>
<sequence>MSESLYSTLETTAKSFVKSCNPTQPGGNTVDSALILSHTIPTFVMDYGHSHFVSTFPPLQKALSGPEWQQHMLGMTSNLRTWDIQITDLVVDEGRKKAVVRGDFHMFVKGYEDAVVNEIILMLRMEGSGGKVEGCTEFIDAVAGQELGRRMATVGK</sequence>
<protein>
    <recommendedName>
        <fullName evidence="3">SnoaL-like domain-containing protein</fullName>
    </recommendedName>
</protein>
<dbReference type="OrthoDB" id="414540at2759"/>
<gene>
    <name evidence="1" type="ORF">M409DRAFT_17747</name>
</gene>
<dbReference type="Proteomes" id="UP000799537">
    <property type="component" value="Unassembled WGS sequence"/>
</dbReference>
<name>A0A6A6CZD2_ZASCE</name>
<evidence type="ECO:0008006" key="3">
    <source>
        <dbReference type="Google" id="ProtNLM"/>
    </source>
</evidence>
<organism evidence="1 2">
    <name type="scientific">Zasmidium cellare ATCC 36951</name>
    <dbReference type="NCBI Taxonomy" id="1080233"/>
    <lineage>
        <taxon>Eukaryota</taxon>
        <taxon>Fungi</taxon>
        <taxon>Dikarya</taxon>
        <taxon>Ascomycota</taxon>
        <taxon>Pezizomycotina</taxon>
        <taxon>Dothideomycetes</taxon>
        <taxon>Dothideomycetidae</taxon>
        <taxon>Mycosphaerellales</taxon>
        <taxon>Mycosphaerellaceae</taxon>
        <taxon>Zasmidium</taxon>
    </lineage>
</organism>
<dbReference type="GeneID" id="54557468"/>
<accession>A0A6A6CZD2</accession>
<evidence type="ECO:0000313" key="2">
    <source>
        <dbReference type="Proteomes" id="UP000799537"/>
    </source>
</evidence>
<proteinExistence type="predicted"/>
<dbReference type="AlphaFoldDB" id="A0A6A6CZD2"/>
<evidence type="ECO:0000313" key="1">
    <source>
        <dbReference type="EMBL" id="KAF2172514.1"/>
    </source>
</evidence>
<dbReference type="EMBL" id="ML993581">
    <property type="protein sequence ID" value="KAF2172514.1"/>
    <property type="molecule type" value="Genomic_DNA"/>
</dbReference>
<reference evidence="1" key="1">
    <citation type="journal article" date="2020" name="Stud. Mycol.">
        <title>101 Dothideomycetes genomes: a test case for predicting lifestyles and emergence of pathogens.</title>
        <authorList>
            <person name="Haridas S."/>
            <person name="Albert R."/>
            <person name="Binder M."/>
            <person name="Bloem J."/>
            <person name="Labutti K."/>
            <person name="Salamov A."/>
            <person name="Andreopoulos B."/>
            <person name="Baker S."/>
            <person name="Barry K."/>
            <person name="Bills G."/>
            <person name="Bluhm B."/>
            <person name="Cannon C."/>
            <person name="Castanera R."/>
            <person name="Culley D."/>
            <person name="Daum C."/>
            <person name="Ezra D."/>
            <person name="Gonzalez J."/>
            <person name="Henrissat B."/>
            <person name="Kuo A."/>
            <person name="Liang C."/>
            <person name="Lipzen A."/>
            <person name="Lutzoni F."/>
            <person name="Magnuson J."/>
            <person name="Mondo S."/>
            <person name="Nolan M."/>
            <person name="Ohm R."/>
            <person name="Pangilinan J."/>
            <person name="Park H.-J."/>
            <person name="Ramirez L."/>
            <person name="Alfaro M."/>
            <person name="Sun H."/>
            <person name="Tritt A."/>
            <person name="Yoshinaga Y."/>
            <person name="Zwiers L.-H."/>
            <person name="Turgeon B."/>
            <person name="Goodwin S."/>
            <person name="Spatafora J."/>
            <person name="Crous P."/>
            <person name="Grigoriev I."/>
        </authorList>
    </citation>
    <scope>NUCLEOTIDE SEQUENCE</scope>
    <source>
        <strain evidence="1">ATCC 36951</strain>
    </source>
</reference>